<evidence type="ECO:0000313" key="3">
    <source>
        <dbReference type="Proteomes" id="UP000239590"/>
    </source>
</evidence>
<keyword evidence="1" id="KW-0472">Membrane</keyword>
<evidence type="ECO:0000256" key="1">
    <source>
        <dbReference type="SAM" id="Phobius"/>
    </source>
</evidence>
<name>A0A2S7IL76_9BACT</name>
<reference evidence="3" key="1">
    <citation type="submission" date="2018-02" db="EMBL/GenBank/DDBJ databases">
        <title>Genome sequencing of Solimonas sp. HR-BB.</title>
        <authorList>
            <person name="Lee Y."/>
            <person name="Jeon C.O."/>
        </authorList>
    </citation>
    <scope>NUCLEOTIDE SEQUENCE [LARGE SCALE GENOMIC DNA]</scope>
    <source>
        <strain evidence="3">HR-U</strain>
    </source>
</reference>
<evidence type="ECO:0000313" key="2">
    <source>
        <dbReference type="EMBL" id="PQA58399.1"/>
    </source>
</evidence>
<gene>
    <name evidence="2" type="ORF">C5O19_01620</name>
</gene>
<keyword evidence="1" id="KW-0812">Transmembrane</keyword>
<keyword evidence="3" id="KW-1185">Reference proteome</keyword>
<accession>A0A2S7IL76</accession>
<dbReference type="InterPro" id="IPR011990">
    <property type="entry name" value="TPR-like_helical_dom_sf"/>
</dbReference>
<dbReference type="Proteomes" id="UP000239590">
    <property type="component" value="Unassembled WGS sequence"/>
</dbReference>
<dbReference type="AlphaFoldDB" id="A0A2S7IL76"/>
<dbReference type="OrthoDB" id="663481at2"/>
<dbReference type="Gene3D" id="1.25.40.10">
    <property type="entry name" value="Tetratricopeptide repeat domain"/>
    <property type="match status" value="1"/>
</dbReference>
<dbReference type="EMBL" id="PTRA01000001">
    <property type="protein sequence ID" value="PQA58399.1"/>
    <property type="molecule type" value="Genomic_DNA"/>
</dbReference>
<dbReference type="RefSeq" id="WP_104709617.1">
    <property type="nucleotide sequence ID" value="NZ_PTRA01000001.1"/>
</dbReference>
<sequence>MNELEQVDRFFQGEMPETERKQFAEALKTDPELASAAAFYLQARQAARLEVLAEKRKQWEGQPPRPVVQRSWIGYAAGLAAVLLVVLGLWFWRMQEPSRRELADAYVSQELQTLGTAMSGRSDTLQQGIGLYNQSKLPQAAQLFDAWLVQHATDSDAQRLAGLTALRLKQYDQAIEHFQHLSRRTDLYANPGPFYEALARIQRNRPEDAEAVESLLKRVVQEGLPGKAEAVEWMK</sequence>
<dbReference type="SUPFAM" id="SSF48452">
    <property type="entry name" value="TPR-like"/>
    <property type="match status" value="1"/>
</dbReference>
<keyword evidence="1" id="KW-1133">Transmembrane helix</keyword>
<evidence type="ECO:0008006" key="4">
    <source>
        <dbReference type="Google" id="ProtNLM"/>
    </source>
</evidence>
<comment type="caution">
    <text evidence="2">The sequence shown here is derived from an EMBL/GenBank/DDBJ whole genome shotgun (WGS) entry which is preliminary data.</text>
</comment>
<feature type="transmembrane region" description="Helical" evidence="1">
    <location>
        <begin position="72"/>
        <end position="92"/>
    </location>
</feature>
<organism evidence="2 3">
    <name type="scientific">Siphonobacter curvatus</name>
    <dbReference type="NCBI Taxonomy" id="2094562"/>
    <lineage>
        <taxon>Bacteria</taxon>
        <taxon>Pseudomonadati</taxon>
        <taxon>Bacteroidota</taxon>
        <taxon>Cytophagia</taxon>
        <taxon>Cytophagales</taxon>
        <taxon>Cytophagaceae</taxon>
        <taxon>Siphonobacter</taxon>
    </lineage>
</organism>
<protein>
    <recommendedName>
        <fullName evidence="4">Tetratricopeptide repeat protein</fullName>
    </recommendedName>
</protein>
<proteinExistence type="predicted"/>